<evidence type="ECO:0000256" key="7">
    <source>
        <dbReference type="ARBA" id="ARBA00022777"/>
    </source>
</evidence>
<evidence type="ECO:0000256" key="9">
    <source>
        <dbReference type="ARBA" id="ARBA00022840"/>
    </source>
</evidence>
<dbReference type="GO" id="GO:0016301">
    <property type="term" value="F:kinase activity"/>
    <property type="evidence" value="ECO:0007669"/>
    <property type="project" value="UniProtKB-KW"/>
</dbReference>
<gene>
    <name evidence="11 14" type="primary">aceK</name>
    <name evidence="14" type="ORF">GCM10007875_03750</name>
</gene>
<dbReference type="InterPro" id="IPR046855">
    <property type="entry name" value="AceK_kinase"/>
</dbReference>
<comment type="caution">
    <text evidence="14">The sequence shown here is derived from an EMBL/GenBank/DDBJ whole genome shotgun (WGS) entry which is preliminary data.</text>
</comment>
<protein>
    <recommendedName>
        <fullName evidence="11">Isocitrate dehydrogenase kinase/phosphatase</fullName>
        <shortName evidence="11">IDH kinase/phosphatase</shortName>
        <shortName evidence="11">IDHK/P</shortName>
        <ecNumber evidence="11">2.7.11.5</ecNumber>
        <ecNumber evidence="11">3.1.3.-</ecNumber>
    </recommendedName>
</protein>
<feature type="domain" description="Isocitrate dehydrogenase kinase/phosphatase (AceK) kinase" evidence="12">
    <location>
        <begin position="342"/>
        <end position="596"/>
    </location>
</feature>
<accession>A0ABQ5YMD8</accession>
<comment type="subcellular location">
    <subcellularLocation>
        <location evidence="11">Cytoplasm</location>
    </subcellularLocation>
</comment>
<keyword evidence="5 11" id="KW-0808">Transferase</keyword>
<keyword evidence="10 11" id="KW-0904">Protein phosphatase</keyword>
<dbReference type="Proteomes" id="UP001156664">
    <property type="component" value="Unassembled WGS sequence"/>
</dbReference>
<proteinExistence type="inferred from homology"/>
<dbReference type="InterPro" id="IPR046854">
    <property type="entry name" value="AceK_regulatory"/>
</dbReference>
<comment type="function">
    <text evidence="11">Bifunctional enzyme which can phosphorylate or dephosphorylate isocitrate dehydrogenase (IDH) on a specific serine residue. This is a regulatory mechanism which enables bacteria to bypass the Krebs cycle via the glyoxylate shunt in response to the source of carbon. When bacteria are grown on glucose, IDH is fully active and unphosphorylated, but when grown on acetate or ethanol, the activity of IDH declines drastically concomitant with its phosphorylation.</text>
</comment>
<evidence type="ECO:0000259" key="13">
    <source>
        <dbReference type="Pfam" id="PF20423"/>
    </source>
</evidence>
<reference evidence="15" key="1">
    <citation type="journal article" date="2019" name="Int. J. Syst. Evol. Microbiol.">
        <title>The Global Catalogue of Microorganisms (GCM) 10K type strain sequencing project: providing services to taxonomists for standard genome sequencing and annotation.</title>
        <authorList>
            <consortium name="The Broad Institute Genomics Platform"/>
            <consortium name="The Broad Institute Genome Sequencing Center for Infectious Disease"/>
            <person name="Wu L."/>
            <person name="Ma J."/>
        </authorList>
    </citation>
    <scope>NUCLEOTIDE SEQUENCE [LARGE SCALE GENOMIC DNA]</scope>
    <source>
        <strain evidence="15">NBRC 105857</strain>
    </source>
</reference>
<dbReference type="Pfam" id="PF20423">
    <property type="entry name" value="AceK_regulatory"/>
    <property type="match status" value="1"/>
</dbReference>
<keyword evidence="9 11" id="KW-0067">ATP-binding</keyword>
<keyword evidence="2 11" id="KW-0963">Cytoplasm</keyword>
<evidence type="ECO:0000256" key="6">
    <source>
        <dbReference type="ARBA" id="ARBA00022741"/>
    </source>
</evidence>
<evidence type="ECO:0000313" key="15">
    <source>
        <dbReference type="Proteomes" id="UP001156664"/>
    </source>
</evidence>
<keyword evidence="4 11" id="KW-0816">Tricarboxylic acid cycle</keyword>
<evidence type="ECO:0000256" key="11">
    <source>
        <dbReference type="HAMAP-Rule" id="MF_00747"/>
    </source>
</evidence>
<evidence type="ECO:0000256" key="4">
    <source>
        <dbReference type="ARBA" id="ARBA00022532"/>
    </source>
</evidence>
<dbReference type="InterPro" id="IPR010452">
    <property type="entry name" value="Isocitrate_DH_AceK"/>
</dbReference>
<feature type="binding site" evidence="11">
    <location>
        <position position="368"/>
    </location>
    <ligand>
        <name>ATP</name>
        <dbReference type="ChEBI" id="CHEBI:30616"/>
    </ligand>
</feature>
<dbReference type="Pfam" id="PF06315">
    <property type="entry name" value="AceK_kinase"/>
    <property type="match status" value="1"/>
</dbReference>
<keyword evidence="8 11" id="KW-0378">Hydrolase</keyword>
<feature type="binding site" evidence="11">
    <location>
        <begin position="347"/>
        <end position="353"/>
    </location>
    <ligand>
        <name>ATP</name>
        <dbReference type="ChEBI" id="CHEBI:30616"/>
    </ligand>
</feature>
<dbReference type="PANTHER" id="PTHR39559">
    <property type="match status" value="1"/>
</dbReference>
<keyword evidence="3 11" id="KW-0723">Serine/threonine-protein kinase</keyword>
<keyword evidence="15" id="KW-1185">Reference proteome</keyword>
<evidence type="ECO:0000256" key="5">
    <source>
        <dbReference type="ARBA" id="ARBA00022679"/>
    </source>
</evidence>
<evidence type="ECO:0000256" key="3">
    <source>
        <dbReference type="ARBA" id="ARBA00022527"/>
    </source>
</evidence>
<evidence type="ECO:0000256" key="1">
    <source>
        <dbReference type="ARBA" id="ARBA00022435"/>
    </source>
</evidence>
<feature type="domain" description="Isocitrate dehydrogenase kinase/phosphatase (AceK) regulatory" evidence="13">
    <location>
        <begin position="37"/>
        <end position="340"/>
    </location>
</feature>
<keyword evidence="7 11" id="KW-0418">Kinase</keyword>
<comment type="similarity">
    <text evidence="11">Belongs to the AceK family.</text>
</comment>
<dbReference type="EC" id="3.1.3.-" evidence="11"/>
<evidence type="ECO:0000313" key="14">
    <source>
        <dbReference type="EMBL" id="GLR25287.1"/>
    </source>
</evidence>
<comment type="catalytic activity">
    <reaction evidence="11">
        <text>L-seryl-[isocitrate dehydrogenase] + ATP = O-phospho-L-seryl-[isocitrate dehydrogenase] + ADP + H(+)</text>
        <dbReference type="Rhea" id="RHEA:43540"/>
        <dbReference type="Rhea" id="RHEA-COMP:10605"/>
        <dbReference type="Rhea" id="RHEA-COMP:10606"/>
        <dbReference type="ChEBI" id="CHEBI:15378"/>
        <dbReference type="ChEBI" id="CHEBI:29999"/>
        <dbReference type="ChEBI" id="CHEBI:30616"/>
        <dbReference type="ChEBI" id="CHEBI:83421"/>
        <dbReference type="ChEBI" id="CHEBI:456216"/>
        <dbReference type="EC" id="2.7.11.5"/>
    </reaction>
</comment>
<sequence>MKRTSLDLMTLDEDMSELVETSGMTEEEERELSKKVASDILAGFDKHYRLFRYCAQQAKKLFEEGDWHLIQQLARDRIDFYDERVREAVDVLRRHYGNKLSSESVWSKVKTRYVTYLVDHKQPELAETFFNSVITKMLHRDYFHNRFLFVRPAVSTEYVESDPPSYRSYYPANPKSGGLRKTLRKLILDFNLKCEFVDLERDLRYIVHAARQVIARPVKVDQDLQIQVLSSLFFRNKGAYIIGKLMNGNMPQPFTIPLLRDSNGRLYVDTVLFNVQQIATLFSFTRAYFLVDMETPGAYVQFLRTLLPNKPKAEMYTMLGLQKQGKTLFYRDFLHHLKHSHDEFIVAPGIKGLVMAVFTLPSYPYVFKLIKDKIAPSKEIDRQGVIRKYRLVKEHDRVGRMADTWEYSFVGLPLNRFSQELLDHLKEECASSLEFEDGLVIIKHLYIERRMTPLNIYLQTGTEAEVEHGITEYGNAIKQLAAANIFPGDMLFKNFGVTRLGRVVFYDYDEIEYMTDCNFRRIPEAPNPEAEMSSEPWYSIGPKDVFPEEFGHFLLGDRRVRAAFLARHADLLEYEFWQNRKERITTGHIEDIFPYSETVRFTNRFIKKTAPAD</sequence>
<keyword evidence="1 11" id="KW-0329">Glyoxylate bypass</keyword>
<dbReference type="EC" id="2.7.11.5" evidence="11"/>
<evidence type="ECO:0000256" key="8">
    <source>
        <dbReference type="ARBA" id="ARBA00022801"/>
    </source>
</evidence>
<organism evidence="14 15">
    <name type="scientific">Limnobacter litoralis</name>
    <dbReference type="NCBI Taxonomy" id="481366"/>
    <lineage>
        <taxon>Bacteria</taxon>
        <taxon>Pseudomonadati</taxon>
        <taxon>Pseudomonadota</taxon>
        <taxon>Betaproteobacteria</taxon>
        <taxon>Burkholderiales</taxon>
        <taxon>Burkholderiaceae</taxon>
        <taxon>Limnobacter</taxon>
    </lineage>
</organism>
<dbReference type="NCBIfam" id="NF002804">
    <property type="entry name" value="PRK02946.1"/>
    <property type="match status" value="1"/>
</dbReference>
<dbReference type="HAMAP" id="MF_00747">
    <property type="entry name" value="AceK"/>
    <property type="match status" value="1"/>
</dbReference>
<evidence type="ECO:0000256" key="10">
    <source>
        <dbReference type="ARBA" id="ARBA00022912"/>
    </source>
</evidence>
<feature type="active site" evidence="11">
    <location>
        <position position="403"/>
    </location>
</feature>
<dbReference type="EMBL" id="BSOJ01000006">
    <property type="protein sequence ID" value="GLR25287.1"/>
    <property type="molecule type" value="Genomic_DNA"/>
</dbReference>
<evidence type="ECO:0000259" key="12">
    <source>
        <dbReference type="Pfam" id="PF06315"/>
    </source>
</evidence>
<keyword evidence="6 11" id="KW-0547">Nucleotide-binding</keyword>
<name>A0ABQ5YMD8_9BURK</name>
<dbReference type="PANTHER" id="PTHR39559:SF1">
    <property type="entry name" value="ISOCITRATE DEHYDROGENASE KINASE_PHOSPHATASE"/>
    <property type="match status" value="1"/>
</dbReference>
<evidence type="ECO:0000256" key="2">
    <source>
        <dbReference type="ARBA" id="ARBA00022490"/>
    </source>
</evidence>
<dbReference type="PIRSF" id="PIRSF000719">
    <property type="entry name" value="AceK"/>
    <property type="match status" value="1"/>
</dbReference>
<dbReference type="RefSeq" id="WP_431310064.1">
    <property type="nucleotide sequence ID" value="NZ_BSOJ01000006.1"/>
</dbReference>